<dbReference type="GO" id="GO:0005737">
    <property type="term" value="C:cytoplasm"/>
    <property type="evidence" value="ECO:0007669"/>
    <property type="project" value="InterPro"/>
</dbReference>
<dbReference type="Gene3D" id="3.40.1160.10">
    <property type="entry name" value="Acetylglutamate kinase-like"/>
    <property type="match status" value="1"/>
</dbReference>
<keyword evidence="14" id="KW-1185">Reference proteome</keyword>
<dbReference type="Proteomes" id="UP000886520">
    <property type="component" value="Chromosome 5"/>
</dbReference>
<dbReference type="GO" id="GO:0006225">
    <property type="term" value="P:UDP biosynthetic process"/>
    <property type="evidence" value="ECO:0007669"/>
    <property type="project" value="TreeGrafter"/>
</dbReference>
<name>A0A9D4V3V4_ADICA</name>
<dbReference type="SUPFAM" id="SSF53633">
    <property type="entry name" value="Carbamate kinase-like"/>
    <property type="match status" value="1"/>
</dbReference>
<reference evidence="13 14" key="1">
    <citation type="submission" date="2021-01" db="EMBL/GenBank/DDBJ databases">
        <title>Adiantum capillus-veneris genome.</title>
        <authorList>
            <person name="Fang Y."/>
            <person name="Liao Q."/>
        </authorList>
    </citation>
    <scope>NUCLEOTIDE SEQUENCE [LARGE SCALE GENOMIC DNA]</scope>
    <source>
        <strain evidence="13">H3</strain>
        <tissue evidence="13">Leaf</tissue>
    </source>
</reference>
<evidence type="ECO:0000256" key="9">
    <source>
        <dbReference type="ARBA" id="ARBA00032092"/>
    </source>
</evidence>
<keyword evidence="7" id="KW-0067">ATP-binding</keyword>
<evidence type="ECO:0000256" key="4">
    <source>
        <dbReference type="ARBA" id="ARBA00022679"/>
    </source>
</evidence>
<evidence type="ECO:0000313" key="14">
    <source>
        <dbReference type="Proteomes" id="UP000886520"/>
    </source>
</evidence>
<dbReference type="FunFam" id="1.10.10.60:FF:000238">
    <property type="entry name" value="Aspartate/glutamate/uridylate kinase family protein"/>
    <property type="match status" value="1"/>
</dbReference>
<keyword evidence="6" id="KW-0418">Kinase</keyword>
<dbReference type="InterPro" id="IPR001048">
    <property type="entry name" value="Asp/Glu/Uridylate_kinase"/>
</dbReference>
<evidence type="ECO:0000259" key="11">
    <source>
        <dbReference type="Pfam" id="PF00696"/>
    </source>
</evidence>
<dbReference type="HAMAP" id="MF_01220_B">
    <property type="entry name" value="PyrH_B"/>
    <property type="match status" value="1"/>
</dbReference>
<evidence type="ECO:0000256" key="5">
    <source>
        <dbReference type="ARBA" id="ARBA00022741"/>
    </source>
</evidence>
<evidence type="ECO:0000256" key="6">
    <source>
        <dbReference type="ARBA" id="ARBA00022777"/>
    </source>
</evidence>
<dbReference type="EC" id="2.7.4.22" evidence="3"/>
<proteinExistence type="inferred from homology"/>
<dbReference type="GO" id="GO:0033862">
    <property type="term" value="F:UMP kinase activity"/>
    <property type="evidence" value="ECO:0007669"/>
    <property type="project" value="UniProtKB-EC"/>
</dbReference>
<feature type="region of interest" description="Disordered" evidence="10">
    <location>
        <begin position="252"/>
        <end position="275"/>
    </location>
</feature>
<dbReference type="NCBIfam" id="TIGR02075">
    <property type="entry name" value="pyrH_bact"/>
    <property type="match status" value="1"/>
</dbReference>
<evidence type="ECO:0000256" key="1">
    <source>
        <dbReference type="ARBA" id="ARBA00004791"/>
    </source>
</evidence>
<evidence type="ECO:0000256" key="7">
    <source>
        <dbReference type="ARBA" id="ARBA00022840"/>
    </source>
</evidence>
<dbReference type="Pfam" id="PF00696">
    <property type="entry name" value="AA_kinase"/>
    <property type="match status" value="1"/>
</dbReference>
<dbReference type="FunFam" id="3.40.1160.10:FF:000001">
    <property type="entry name" value="Uridylate kinase"/>
    <property type="match status" value="1"/>
</dbReference>
<comment type="caution">
    <text evidence="13">The sequence shown here is derived from an EMBL/GenBank/DDBJ whole genome shotgun (WGS) entry which is preliminary data.</text>
</comment>
<evidence type="ECO:0000256" key="2">
    <source>
        <dbReference type="ARBA" id="ARBA00007614"/>
    </source>
</evidence>
<evidence type="ECO:0000256" key="8">
    <source>
        <dbReference type="ARBA" id="ARBA00022975"/>
    </source>
</evidence>
<evidence type="ECO:0000313" key="13">
    <source>
        <dbReference type="EMBL" id="KAI5079276.1"/>
    </source>
</evidence>
<dbReference type="Pfam" id="PF13837">
    <property type="entry name" value="Myb_DNA-bind_4"/>
    <property type="match status" value="1"/>
</dbReference>
<dbReference type="InterPro" id="IPR015963">
    <property type="entry name" value="Uridylate_kinase_bac"/>
</dbReference>
<dbReference type="InterPro" id="IPR036393">
    <property type="entry name" value="AceGlu_kinase-like_sf"/>
</dbReference>
<comment type="similarity">
    <text evidence="2">Belongs to the UMP kinase family.</text>
</comment>
<comment type="pathway">
    <text evidence="1">Pyrimidine metabolism; CTP biosynthesis via de novo pathway; UDP from UMP (UMPK route): step 1/1.</text>
</comment>
<gene>
    <name evidence="13" type="ORF">GOP47_0004755</name>
</gene>
<evidence type="ECO:0000259" key="12">
    <source>
        <dbReference type="Pfam" id="PF13837"/>
    </source>
</evidence>
<feature type="region of interest" description="Disordered" evidence="10">
    <location>
        <begin position="23"/>
        <end position="112"/>
    </location>
</feature>
<evidence type="ECO:0000256" key="3">
    <source>
        <dbReference type="ARBA" id="ARBA00012899"/>
    </source>
</evidence>
<evidence type="ECO:0000256" key="10">
    <source>
        <dbReference type="SAM" id="MobiDB-lite"/>
    </source>
</evidence>
<feature type="domain" description="Myb/SANT-like DNA-binding" evidence="12">
    <location>
        <begin position="124"/>
        <end position="218"/>
    </location>
</feature>
<dbReference type="InterPro" id="IPR044822">
    <property type="entry name" value="Myb_DNA-bind_4"/>
</dbReference>
<dbReference type="CDD" id="cd04254">
    <property type="entry name" value="AAK_UMPK-PyrH-Ec"/>
    <property type="match status" value="1"/>
</dbReference>
<dbReference type="PANTHER" id="PTHR42833:SF4">
    <property type="entry name" value="URIDYLATE KINASE PUMPKIN, CHLOROPLASTIC"/>
    <property type="match status" value="1"/>
</dbReference>
<dbReference type="PANTHER" id="PTHR42833">
    <property type="entry name" value="URIDYLATE KINASE"/>
    <property type="match status" value="1"/>
</dbReference>
<dbReference type="Gene3D" id="1.10.10.60">
    <property type="entry name" value="Homeodomain-like"/>
    <property type="match status" value="1"/>
</dbReference>
<keyword evidence="8" id="KW-0665">Pyrimidine biosynthesis</keyword>
<dbReference type="GO" id="GO:0005524">
    <property type="term" value="F:ATP binding"/>
    <property type="evidence" value="ECO:0007669"/>
    <property type="project" value="UniProtKB-KW"/>
</dbReference>
<organism evidence="13 14">
    <name type="scientific">Adiantum capillus-veneris</name>
    <name type="common">Maidenhair fern</name>
    <dbReference type="NCBI Taxonomy" id="13818"/>
    <lineage>
        <taxon>Eukaryota</taxon>
        <taxon>Viridiplantae</taxon>
        <taxon>Streptophyta</taxon>
        <taxon>Embryophyta</taxon>
        <taxon>Tracheophyta</taxon>
        <taxon>Polypodiopsida</taxon>
        <taxon>Polypodiidae</taxon>
        <taxon>Polypodiales</taxon>
        <taxon>Pteridineae</taxon>
        <taxon>Pteridaceae</taxon>
        <taxon>Vittarioideae</taxon>
        <taxon>Adiantum</taxon>
    </lineage>
</organism>
<sequence>MTSDEDFILYDESQSAAALASCGRAELGRSHSDEAESSQKLYSGGDARDEYSEEQDFRLTGAEEEDRLHQHHSMNGGRILRRPQQQDRGTNMQKRRDRDETSDGGTAYFKKGKIMDAGSSKKDREEWSDGAISCLLDAYTEKYLQLNRGNLRGSDWEEVAAMVSERSDGQKPAKTVDQCKNKVDSLKKRYKTEKNRGMLANNGVTLSYWPWFKKVDQIVGAAPKLTVLSDEEKEHASAGGLGIVAGSKLPAMPSPHPHHNSVPSPMQARRSQGPASVSLGFLNSQRKLSSSVRWKRVLLKVSGKSLMGDHTQNVDPEIIALIAREVATVSRLGIEVAIVVGGGNFFQGSAWVSSGTLDRASADHIGMMATVMNSIFLQASLENAGVQTRVQTAYKLAEIAEPYIRRRAIRHLEKGRVVIFAAGIGNPYFTTDTAAALRAAEINAEVVLKATNFDGIFDSDPKLNAEAILQEHISYRDAAAKGSAMIDITAITLCQENAIPVVVFNLNEPGNISKAVSGERIGTLIDQTGPAPLY</sequence>
<protein>
    <recommendedName>
        <fullName evidence="3">UMP kinase</fullName>
        <ecNumber evidence="3">2.7.4.22</ecNumber>
    </recommendedName>
    <alternativeName>
        <fullName evidence="9">Uridine monophosphate kinase</fullName>
    </alternativeName>
</protein>
<dbReference type="OrthoDB" id="409889at2759"/>
<keyword evidence="4" id="KW-0808">Transferase</keyword>
<accession>A0A9D4V3V4</accession>
<dbReference type="EMBL" id="JABFUD020000005">
    <property type="protein sequence ID" value="KAI5079276.1"/>
    <property type="molecule type" value="Genomic_DNA"/>
</dbReference>
<keyword evidence="5" id="KW-0547">Nucleotide-binding</keyword>
<dbReference type="AlphaFoldDB" id="A0A9D4V3V4"/>
<feature type="domain" description="Aspartate/glutamate/uridylate kinase" evidence="11">
    <location>
        <begin position="295"/>
        <end position="505"/>
    </location>
</feature>